<dbReference type="InterPro" id="IPR014710">
    <property type="entry name" value="RmlC-like_jellyroll"/>
</dbReference>
<dbReference type="Pfam" id="PF09986">
    <property type="entry name" value="DUF2225"/>
    <property type="match status" value="1"/>
</dbReference>
<feature type="compositionally biased region" description="Pro residues" evidence="1">
    <location>
        <begin position="139"/>
        <end position="154"/>
    </location>
</feature>
<sequence length="495" mass="54171">MIGIGQLAQSGHLREFVADDVIFQEGEPGKEMYIVLTGQVEVFIHSVDGFPIAVATLGPGDFFGEMSLLEELPRSASVRALEKVILLEINQGNFESIFSRQPQLVFKIMKGMSGRIRQLNEELRRLKQGRRPHLATPSSPAPSPAPAPSIPSPSSPSGNAVAAVKAHPAASTAAGQGAKTAVTTSATGTGIVTGTGAGAPAAGTAPPDPRAAIPAAKSAASAGAPLPPALATSGLFPEGHRQYGASTTVADEAYLFDKKTACPICNHNFDIKAIRSSKQKLKSVDADFRQHFHDFEPLWYMIWVCPNCYYANFNFEYTQLSEIVKKQFRTKPARLSFPRLPFQYSHPRTVDQVFTAYYLTLFFLQSGMPDPSRIAKVWLRISWLYDDVGDQDMSHFTALKALEFFRQSYYGTNRSTSIDQDQRLSILLGELSMRNEDYEEALKFFRGGIANRGGNPTLNRQASDRYQDVKKLLTDIKATQEEPETADAKGGEPTA</sequence>
<dbReference type="SUPFAM" id="SSF51206">
    <property type="entry name" value="cAMP-binding domain-like"/>
    <property type="match status" value="1"/>
</dbReference>
<dbReference type="CDD" id="cd00038">
    <property type="entry name" value="CAP_ED"/>
    <property type="match status" value="1"/>
</dbReference>
<gene>
    <name evidence="3" type="ORF">GTO89_13145</name>
</gene>
<dbReference type="InterPro" id="IPR018488">
    <property type="entry name" value="cNMP-bd_CS"/>
</dbReference>
<feature type="domain" description="Cyclic nucleotide-binding" evidence="2">
    <location>
        <begin position="6"/>
        <end position="115"/>
    </location>
</feature>
<dbReference type="InterPro" id="IPR000595">
    <property type="entry name" value="cNMP-bd_dom"/>
</dbReference>
<feature type="region of interest" description="Disordered" evidence="1">
    <location>
        <begin position="129"/>
        <end position="164"/>
    </location>
</feature>
<dbReference type="SMART" id="SM00100">
    <property type="entry name" value="cNMP"/>
    <property type="match status" value="1"/>
</dbReference>
<accession>A0A845LCR0</accession>
<dbReference type="PANTHER" id="PTHR23011:SF28">
    <property type="entry name" value="CYCLIC NUCLEOTIDE-BINDING DOMAIN CONTAINING PROTEIN"/>
    <property type="match status" value="1"/>
</dbReference>
<feature type="region of interest" description="Disordered" evidence="1">
    <location>
        <begin position="475"/>
        <end position="495"/>
    </location>
</feature>
<dbReference type="OrthoDB" id="9780343at2"/>
<feature type="region of interest" description="Disordered" evidence="1">
    <location>
        <begin position="198"/>
        <end position="218"/>
    </location>
</feature>
<organism evidence="3 4">
    <name type="scientific">Heliomicrobium gestii</name>
    <name type="common">Heliobacterium gestii</name>
    <dbReference type="NCBI Taxonomy" id="2699"/>
    <lineage>
        <taxon>Bacteria</taxon>
        <taxon>Bacillati</taxon>
        <taxon>Bacillota</taxon>
        <taxon>Clostridia</taxon>
        <taxon>Eubacteriales</taxon>
        <taxon>Heliobacteriaceae</taxon>
        <taxon>Heliomicrobium</taxon>
    </lineage>
</organism>
<evidence type="ECO:0000313" key="3">
    <source>
        <dbReference type="EMBL" id="MZP43978.1"/>
    </source>
</evidence>
<dbReference type="PRINTS" id="PR00103">
    <property type="entry name" value="CAMPKINASE"/>
</dbReference>
<feature type="compositionally biased region" description="Low complexity" evidence="1">
    <location>
        <begin position="155"/>
        <end position="164"/>
    </location>
</feature>
<dbReference type="PANTHER" id="PTHR23011">
    <property type="entry name" value="CYCLIC NUCLEOTIDE-BINDING DOMAIN CONTAINING PROTEIN"/>
    <property type="match status" value="1"/>
</dbReference>
<dbReference type="PROSITE" id="PS50042">
    <property type="entry name" value="CNMP_BINDING_3"/>
    <property type="match status" value="1"/>
</dbReference>
<evidence type="ECO:0000256" key="1">
    <source>
        <dbReference type="SAM" id="MobiDB-lite"/>
    </source>
</evidence>
<dbReference type="Pfam" id="PF00027">
    <property type="entry name" value="cNMP_binding"/>
    <property type="match status" value="1"/>
</dbReference>
<dbReference type="InterPro" id="IPR018708">
    <property type="entry name" value="DUF2225"/>
</dbReference>
<evidence type="ECO:0000313" key="4">
    <source>
        <dbReference type="Proteomes" id="UP000471031"/>
    </source>
</evidence>
<dbReference type="EMBL" id="WXEX01000011">
    <property type="protein sequence ID" value="MZP43978.1"/>
    <property type="molecule type" value="Genomic_DNA"/>
</dbReference>
<protein>
    <submittedName>
        <fullName evidence="3">DUF2225 domain-containing protein</fullName>
    </submittedName>
</protein>
<dbReference type="InterPro" id="IPR018490">
    <property type="entry name" value="cNMP-bd_dom_sf"/>
</dbReference>
<dbReference type="Gene3D" id="2.60.120.10">
    <property type="entry name" value="Jelly Rolls"/>
    <property type="match status" value="1"/>
</dbReference>
<dbReference type="PROSITE" id="PS00889">
    <property type="entry name" value="CNMP_BINDING_2"/>
    <property type="match status" value="1"/>
</dbReference>
<name>A0A845LCR0_HELGE</name>
<reference evidence="3 4" key="1">
    <citation type="submission" date="2020-01" db="EMBL/GenBank/DDBJ databases">
        <title>Whole genome sequence of Heliobacterium gestii DSM 11169.</title>
        <authorList>
            <person name="Kyndt J.A."/>
            <person name="Meyer T.E."/>
        </authorList>
    </citation>
    <scope>NUCLEOTIDE SEQUENCE [LARGE SCALE GENOMIC DNA]</scope>
    <source>
        <strain evidence="3 4">DSM 11169</strain>
    </source>
</reference>
<evidence type="ECO:0000259" key="2">
    <source>
        <dbReference type="PROSITE" id="PS50042"/>
    </source>
</evidence>
<comment type="caution">
    <text evidence="3">The sequence shown here is derived from an EMBL/GenBank/DDBJ whole genome shotgun (WGS) entry which is preliminary data.</text>
</comment>
<dbReference type="Proteomes" id="UP000471031">
    <property type="component" value="Unassembled WGS sequence"/>
</dbReference>
<dbReference type="RefSeq" id="WP_161262542.1">
    <property type="nucleotide sequence ID" value="NZ_JAFBDC010000010.1"/>
</dbReference>
<keyword evidence="4" id="KW-1185">Reference proteome</keyword>
<proteinExistence type="predicted"/>
<dbReference type="AlphaFoldDB" id="A0A845LCR0"/>